<keyword evidence="5" id="KW-0456">Lyase</keyword>
<dbReference type="SUPFAM" id="SSF54826">
    <property type="entry name" value="Enolase N-terminal domain-like"/>
    <property type="match status" value="1"/>
</dbReference>
<organism evidence="5 6">
    <name type="scientific">Armatimonas rosea</name>
    <dbReference type="NCBI Taxonomy" id="685828"/>
    <lineage>
        <taxon>Bacteria</taxon>
        <taxon>Bacillati</taxon>
        <taxon>Armatimonadota</taxon>
        <taxon>Armatimonadia</taxon>
        <taxon>Armatimonadales</taxon>
        <taxon>Armatimonadaceae</taxon>
        <taxon>Armatimonas</taxon>
    </lineage>
</organism>
<dbReference type="Proteomes" id="UP000520814">
    <property type="component" value="Unassembled WGS sequence"/>
</dbReference>
<name>A0A7W9W9S0_ARMRO</name>
<dbReference type="Gene3D" id="3.30.390.10">
    <property type="entry name" value="Enolase-like, N-terminal domain"/>
    <property type="match status" value="1"/>
</dbReference>
<dbReference type="InterPro" id="IPR029017">
    <property type="entry name" value="Enolase-like_N"/>
</dbReference>
<dbReference type="PROSITE" id="PS00908">
    <property type="entry name" value="MR_MLE_1"/>
    <property type="match status" value="1"/>
</dbReference>
<evidence type="ECO:0000313" key="6">
    <source>
        <dbReference type="Proteomes" id="UP000520814"/>
    </source>
</evidence>
<dbReference type="SMART" id="SM00922">
    <property type="entry name" value="MR_MLE"/>
    <property type="match status" value="1"/>
</dbReference>
<feature type="domain" description="Mandelate racemase/muconate lactonizing enzyme C-terminal" evidence="4">
    <location>
        <begin position="144"/>
        <end position="242"/>
    </location>
</feature>
<dbReference type="InterPro" id="IPR013341">
    <property type="entry name" value="Mandelate_racemase_N_dom"/>
</dbReference>
<dbReference type="EMBL" id="JACHGW010000004">
    <property type="protein sequence ID" value="MBB6052847.1"/>
    <property type="molecule type" value="Genomic_DNA"/>
</dbReference>
<protein>
    <recommendedName>
        <fullName evidence="3">glucarate dehydratase</fullName>
        <ecNumber evidence="3">4.2.1.40</ecNumber>
    </recommendedName>
</protein>
<comment type="caution">
    <text evidence="5">The sequence shown here is derived from an EMBL/GenBank/DDBJ whole genome shotgun (WGS) entry which is preliminary data.</text>
</comment>
<dbReference type="GO" id="GO:0009063">
    <property type="term" value="P:amino acid catabolic process"/>
    <property type="evidence" value="ECO:0007669"/>
    <property type="project" value="InterPro"/>
</dbReference>
<dbReference type="PANTHER" id="PTHR48080:SF4">
    <property type="entry name" value="GLUCARATE DEHYDRATASE"/>
    <property type="match status" value="1"/>
</dbReference>
<dbReference type="InterPro" id="IPR029065">
    <property type="entry name" value="Enolase_C-like"/>
</dbReference>
<dbReference type="SFLD" id="SFLDG00055">
    <property type="entry name" value="glucarate_dehydratase"/>
    <property type="match status" value="1"/>
</dbReference>
<comment type="pathway">
    <text evidence="2">Carbohydrate acid metabolism; D-glucarate degradation; 2,5-dioxopentanoate from D-glucarate: step 1/2.</text>
</comment>
<reference evidence="5 6" key="1">
    <citation type="submission" date="2020-08" db="EMBL/GenBank/DDBJ databases">
        <title>Genomic Encyclopedia of Type Strains, Phase IV (KMG-IV): sequencing the most valuable type-strain genomes for metagenomic binning, comparative biology and taxonomic classification.</title>
        <authorList>
            <person name="Goeker M."/>
        </authorList>
    </citation>
    <scope>NUCLEOTIDE SEQUENCE [LARGE SCALE GENOMIC DNA]</scope>
    <source>
        <strain evidence="5 6">DSM 23562</strain>
    </source>
</reference>
<sequence>MQIRHFRIHSFAISDPPLRSSFGLHAPLALRTVIELESADGVIGIAETHGGSGPAETLESLRPQVIGQDASQLMASLTALRSQSKYRTALSALEVAALDLVGKTVGLPVHALLGGKVREEVPFSAYAFYKHAWGESKYGEALTPEGLVTQVQELIADYGFGSVKLKAGVLEPDQEIETIRLLRQTLGPTVPLRIDPNCVWSVATSVRVGKALQAELSDGGYLEDPAEGMADMAAVRAGLLAEGIDMPLASNMAVVSFETLAEAHKTDACQVVLGDHHYWGGLRAVAALGRVCETLGVGLSMHSNSHLGVSLMAMAHVAAATPQLSYACDTHYPWQSADEEIVAEGRIPIVGGNVRVSDAPGLGVTLNYDTLARLKERYEASPIRARDDVAEMHQHVDPHWQRRRW</sequence>
<dbReference type="EC" id="4.2.1.40" evidence="3"/>
<dbReference type="InterPro" id="IPR018110">
    <property type="entry name" value="Mandel_Rmase/mucon_lact_enz_CS"/>
</dbReference>
<dbReference type="AlphaFoldDB" id="A0A7W9W9S0"/>
<dbReference type="InterPro" id="IPR036849">
    <property type="entry name" value="Enolase-like_C_sf"/>
</dbReference>
<evidence type="ECO:0000256" key="2">
    <source>
        <dbReference type="ARBA" id="ARBA00005183"/>
    </source>
</evidence>
<keyword evidence="6" id="KW-1185">Reference proteome</keyword>
<dbReference type="Pfam" id="PF13378">
    <property type="entry name" value="MR_MLE_C"/>
    <property type="match status" value="1"/>
</dbReference>
<proteinExistence type="predicted"/>
<accession>A0A7W9W9S0</accession>
<dbReference type="InterPro" id="IPR013342">
    <property type="entry name" value="Mandelate_racemase_C"/>
</dbReference>
<dbReference type="PANTHER" id="PTHR48080">
    <property type="entry name" value="D-GALACTONATE DEHYDRATASE-RELATED"/>
    <property type="match status" value="1"/>
</dbReference>
<evidence type="ECO:0000259" key="4">
    <source>
        <dbReference type="SMART" id="SM00922"/>
    </source>
</evidence>
<dbReference type="InterPro" id="IPR034593">
    <property type="entry name" value="DgoD-like"/>
</dbReference>
<dbReference type="Pfam" id="PF02746">
    <property type="entry name" value="MR_MLE_N"/>
    <property type="match status" value="1"/>
</dbReference>
<dbReference type="SFLD" id="SFLDS00001">
    <property type="entry name" value="Enolase"/>
    <property type="match status" value="1"/>
</dbReference>
<dbReference type="GO" id="GO:0008872">
    <property type="term" value="F:glucarate dehydratase activity"/>
    <property type="evidence" value="ECO:0007669"/>
    <property type="project" value="UniProtKB-EC"/>
</dbReference>
<gene>
    <name evidence="5" type="ORF">HNQ39_004668</name>
</gene>
<dbReference type="RefSeq" id="WP_184202530.1">
    <property type="nucleotide sequence ID" value="NZ_JACHGW010000004.1"/>
</dbReference>
<comment type="catalytic activity">
    <reaction evidence="1">
        <text>D-glucarate = 5-dehydro-4-deoxy-D-glucarate + H2O</text>
        <dbReference type="Rhea" id="RHEA:14573"/>
        <dbReference type="ChEBI" id="CHEBI:15377"/>
        <dbReference type="ChEBI" id="CHEBI:30612"/>
        <dbReference type="ChEBI" id="CHEBI:42819"/>
        <dbReference type="EC" id="4.2.1.40"/>
    </reaction>
</comment>
<dbReference type="SUPFAM" id="SSF51604">
    <property type="entry name" value="Enolase C-terminal domain-like"/>
    <property type="match status" value="1"/>
</dbReference>
<dbReference type="Gene3D" id="3.20.20.120">
    <property type="entry name" value="Enolase-like C-terminal domain"/>
    <property type="match status" value="1"/>
</dbReference>
<evidence type="ECO:0000313" key="5">
    <source>
        <dbReference type="EMBL" id="MBB6052847.1"/>
    </source>
</evidence>
<evidence type="ECO:0000256" key="3">
    <source>
        <dbReference type="ARBA" id="ARBA00011973"/>
    </source>
</evidence>
<evidence type="ECO:0000256" key="1">
    <source>
        <dbReference type="ARBA" id="ARBA00001426"/>
    </source>
</evidence>